<evidence type="ECO:0000256" key="1">
    <source>
        <dbReference type="SAM" id="MobiDB-lite"/>
    </source>
</evidence>
<proteinExistence type="predicted"/>
<feature type="region of interest" description="Disordered" evidence="1">
    <location>
        <begin position="88"/>
        <end position="110"/>
    </location>
</feature>
<dbReference type="Proteomes" id="UP001055439">
    <property type="component" value="Chromosome 6"/>
</dbReference>
<reference evidence="2" key="1">
    <citation type="submission" date="2022-05" db="EMBL/GenBank/DDBJ databases">
        <title>The Musa troglodytarum L. genome provides insights into the mechanism of non-climacteric behaviour and enrichment of carotenoids.</title>
        <authorList>
            <person name="Wang J."/>
        </authorList>
    </citation>
    <scope>NUCLEOTIDE SEQUENCE</scope>
    <source>
        <tissue evidence="2">Leaf</tissue>
    </source>
</reference>
<sequence length="110" mass="11694">MASSEVERTAKRRLRSQALPAALVNKKDDTDVEIAPWSCCFAAAAAAALLQARLLPSRVSSSCDGPAISKKRKQVALATGSMHEEMAEVVEGSERLTPGGPDPQHHSMNP</sequence>
<name>A0A9E7GH25_9LILI</name>
<accession>A0A9E7GH25</accession>
<keyword evidence="3" id="KW-1185">Reference proteome</keyword>
<evidence type="ECO:0000313" key="3">
    <source>
        <dbReference type="Proteomes" id="UP001055439"/>
    </source>
</evidence>
<protein>
    <submittedName>
        <fullName evidence="2">Uncharacterized protein</fullName>
    </submittedName>
</protein>
<organism evidence="2 3">
    <name type="scientific">Musa troglodytarum</name>
    <name type="common">fe'i banana</name>
    <dbReference type="NCBI Taxonomy" id="320322"/>
    <lineage>
        <taxon>Eukaryota</taxon>
        <taxon>Viridiplantae</taxon>
        <taxon>Streptophyta</taxon>
        <taxon>Embryophyta</taxon>
        <taxon>Tracheophyta</taxon>
        <taxon>Spermatophyta</taxon>
        <taxon>Magnoliopsida</taxon>
        <taxon>Liliopsida</taxon>
        <taxon>Zingiberales</taxon>
        <taxon>Musaceae</taxon>
        <taxon>Musa</taxon>
    </lineage>
</organism>
<evidence type="ECO:0000313" key="2">
    <source>
        <dbReference type="EMBL" id="URE12362.1"/>
    </source>
</evidence>
<gene>
    <name evidence="2" type="ORF">MUK42_21821</name>
</gene>
<dbReference type="AlphaFoldDB" id="A0A9E7GH25"/>
<dbReference type="EMBL" id="CP097508">
    <property type="protein sequence ID" value="URE12362.1"/>
    <property type="molecule type" value="Genomic_DNA"/>
</dbReference>
<dbReference type="OrthoDB" id="1294290at2759"/>